<gene>
    <name evidence="2" type="ORF">FB388_1951</name>
</gene>
<dbReference type="SMART" id="SM00530">
    <property type="entry name" value="HTH_XRE"/>
    <property type="match status" value="1"/>
</dbReference>
<dbReference type="GO" id="GO:0043531">
    <property type="term" value="F:ADP binding"/>
    <property type="evidence" value="ECO:0007669"/>
    <property type="project" value="InterPro"/>
</dbReference>
<dbReference type="InterPro" id="IPR019734">
    <property type="entry name" value="TPR_rpt"/>
</dbReference>
<reference evidence="2 3" key="1">
    <citation type="submission" date="2019-06" db="EMBL/GenBank/DDBJ databases">
        <title>Sequencing the genomes of 1000 actinobacteria strains.</title>
        <authorList>
            <person name="Klenk H.-P."/>
        </authorList>
    </citation>
    <scope>NUCLEOTIDE SEQUENCE [LARGE SCALE GENOMIC DNA]</scope>
    <source>
        <strain evidence="2 3">DSM 45511</strain>
    </source>
</reference>
<dbReference type="PANTHER" id="PTHR47691">
    <property type="entry name" value="REGULATOR-RELATED"/>
    <property type="match status" value="1"/>
</dbReference>
<dbReference type="InterPro" id="IPR011990">
    <property type="entry name" value="TPR-like_helical_dom_sf"/>
</dbReference>
<dbReference type="SUPFAM" id="SSF52540">
    <property type="entry name" value="P-loop containing nucleoside triphosphate hydrolases"/>
    <property type="match status" value="1"/>
</dbReference>
<dbReference type="PROSITE" id="PS50943">
    <property type="entry name" value="HTH_CROC1"/>
    <property type="match status" value="1"/>
</dbReference>
<dbReference type="AlphaFoldDB" id="A0A543GER5"/>
<dbReference type="Gene3D" id="3.40.50.300">
    <property type="entry name" value="P-loop containing nucleotide triphosphate hydrolases"/>
    <property type="match status" value="1"/>
</dbReference>
<dbReference type="CDD" id="cd00093">
    <property type="entry name" value="HTH_XRE"/>
    <property type="match status" value="1"/>
</dbReference>
<dbReference type="SUPFAM" id="SSF48452">
    <property type="entry name" value="TPR-like"/>
    <property type="match status" value="2"/>
</dbReference>
<dbReference type="EMBL" id="VFPH01000001">
    <property type="protein sequence ID" value="TQM44580.1"/>
    <property type="molecule type" value="Genomic_DNA"/>
</dbReference>
<organism evidence="2 3">
    <name type="scientific">Pseudonocardia cypriaca</name>
    <dbReference type="NCBI Taxonomy" id="882449"/>
    <lineage>
        <taxon>Bacteria</taxon>
        <taxon>Bacillati</taxon>
        <taxon>Actinomycetota</taxon>
        <taxon>Actinomycetes</taxon>
        <taxon>Pseudonocardiales</taxon>
        <taxon>Pseudonocardiaceae</taxon>
        <taxon>Pseudonocardia</taxon>
    </lineage>
</organism>
<dbReference type="InterPro" id="IPR001387">
    <property type="entry name" value="Cro/C1-type_HTH"/>
</dbReference>
<feature type="domain" description="HTH cro/C1-type" evidence="1">
    <location>
        <begin position="7"/>
        <end position="62"/>
    </location>
</feature>
<comment type="caution">
    <text evidence="2">The sequence shown here is derived from an EMBL/GenBank/DDBJ whole genome shotgun (WGS) entry which is preliminary data.</text>
</comment>
<dbReference type="InterPro" id="IPR027417">
    <property type="entry name" value="P-loop_NTPase"/>
</dbReference>
<dbReference type="SUPFAM" id="SSF47413">
    <property type="entry name" value="lambda repressor-like DNA-binding domains"/>
    <property type="match status" value="1"/>
</dbReference>
<dbReference type="OrthoDB" id="4329304at2"/>
<dbReference type="Pfam" id="PF13424">
    <property type="entry name" value="TPR_12"/>
    <property type="match status" value="2"/>
</dbReference>
<protein>
    <submittedName>
        <fullName evidence="2">Tetratricopeptide repeat protein</fullName>
    </submittedName>
</protein>
<keyword evidence="3" id="KW-1185">Reference proteome</keyword>
<dbReference type="Gene3D" id="1.25.40.10">
    <property type="entry name" value="Tetratricopeptide repeat domain"/>
    <property type="match status" value="2"/>
</dbReference>
<accession>A0A543GER5</accession>
<dbReference type="Proteomes" id="UP000319818">
    <property type="component" value="Unassembled WGS sequence"/>
</dbReference>
<dbReference type="Gene3D" id="1.10.260.40">
    <property type="entry name" value="lambda repressor-like DNA-binding domains"/>
    <property type="match status" value="1"/>
</dbReference>
<dbReference type="PRINTS" id="PR00364">
    <property type="entry name" value="DISEASERSIST"/>
</dbReference>
<name>A0A543GER5_9PSEU</name>
<sequence length="852" mass="91491">MAIGASLRAWRERALLTQEQLAERSGISVRSIRRLESGAAARPRSSSLERLAAALGLTEAERASLIGAARNTGVLEAGTPPARFAAFPSRPPGAVPRQLPAPPPAFTGRTAESADLERIPDVSTVVITSIDGMAGIGKTALALHAAHRMAGHFPDGQLFLDLHGYTDGVAPVVPGDALDRMLRALGVPGDQIPDELDDRAAMYRSRMAGRKVLVLLDNAASEAQVVPLLPGTAGCLVVVTSRRRLVGLDQTRVVSLDVLPQPDAVALFVDAAGDGRTAGVSAEALAEVVELCGRLPLAVRIAAARLRARPAWSAEYLVERLRDQRHRLGEIEAGPRSVAAALESSCRDLDPQLRRAYRLLALHPGGELDRYAAAALLDTDLDDTGRLIEQLVDAHLLQEPSPGRFGFHDLVRDHARAAALRDDTEPDRRAAVTRLLDHYLRTAAVAMDVAYPLERNRRPRLPPVRTPTPSFADAVRAAAWLSGELPNLVAVAKHAAEHGRPDDALRLGATLQRHLNDQGHSGDAVTLHEHALAAARAAGDGRGEADALVLLGQVHWWSRGRPERAVELLELAVATARAAGHHAGEVRALTTLGHIRNLQGAHDRVAEHFAAAREIARHASDHGAEMDALYDAGWYHLRRGGPAMDEFERCLALARATGDSDREWLGLHGLAHVHGMQGRLDLAIACFDEALHIARAAGDQRSRLGCLIGMARAYHQQGHDRQAGEYYQQVLDLAREVGYPYWEYEAVHGLGRVACAAGRAEQALARFGRALDLATAYGNALGEVCAHDGLAHACRALGRREHARSHWEHALDILTELGLADLDADLTYQDGVTASAIGAHLSELDQPSDGPA</sequence>
<dbReference type="InterPro" id="IPR010982">
    <property type="entry name" value="Lambda_DNA-bd_dom_sf"/>
</dbReference>
<dbReference type="PANTHER" id="PTHR47691:SF3">
    <property type="entry name" value="HTH-TYPE TRANSCRIPTIONAL REGULATOR RV0890C-RELATED"/>
    <property type="match status" value="1"/>
</dbReference>
<dbReference type="SMART" id="SM00028">
    <property type="entry name" value="TPR"/>
    <property type="match status" value="5"/>
</dbReference>
<dbReference type="Pfam" id="PF13560">
    <property type="entry name" value="HTH_31"/>
    <property type="match status" value="1"/>
</dbReference>
<evidence type="ECO:0000259" key="1">
    <source>
        <dbReference type="PROSITE" id="PS50943"/>
    </source>
</evidence>
<dbReference type="RefSeq" id="WP_142099543.1">
    <property type="nucleotide sequence ID" value="NZ_VFPH01000001.1"/>
</dbReference>
<dbReference type="GO" id="GO:0003677">
    <property type="term" value="F:DNA binding"/>
    <property type="evidence" value="ECO:0007669"/>
    <property type="project" value="InterPro"/>
</dbReference>
<evidence type="ECO:0000313" key="2">
    <source>
        <dbReference type="EMBL" id="TQM44580.1"/>
    </source>
</evidence>
<proteinExistence type="predicted"/>
<evidence type="ECO:0000313" key="3">
    <source>
        <dbReference type="Proteomes" id="UP000319818"/>
    </source>
</evidence>